<dbReference type="InterPro" id="IPR049940">
    <property type="entry name" value="GluQ/Sye"/>
</dbReference>
<keyword evidence="11" id="KW-1185">Reference proteome</keyword>
<keyword evidence="5 7" id="KW-0648">Protein biosynthesis</keyword>
<dbReference type="Pfam" id="PF00749">
    <property type="entry name" value="tRNA-synt_1c"/>
    <property type="match status" value="1"/>
</dbReference>
<comment type="catalytic activity">
    <reaction evidence="7">
        <text>tRNA(Glu) + L-glutamate + ATP = L-glutamyl-tRNA(Glu) + AMP + diphosphate</text>
        <dbReference type="Rhea" id="RHEA:23540"/>
        <dbReference type="Rhea" id="RHEA-COMP:9663"/>
        <dbReference type="Rhea" id="RHEA-COMP:9680"/>
        <dbReference type="ChEBI" id="CHEBI:29985"/>
        <dbReference type="ChEBI" id="CHEBI:30616"/>
        <dbReference type="ChEBI" id="CHEBI:33019"/>
        <dbReference type="ChEBI" id="CHEBI:78442"/>
        <dbReference type="ChEBI" id="CHEBI:78520"/>
        <dbReference type="ChEBI" id="CHEBI:456215"/>
        <dbReference type="EC" id="6.1.1.17"/>
    </reaction>
</comment>
<evidence type="ECO:0000259" key="9">
    <source>
        <dbReference type="Pfam" id="PF19269"/>
    </source>
</evidence>
<comment type="caution">
    <text evidence="10">The sequence shown here is derived from an EMBL/GenBank/DDBJ whole genome shotgun (WGS) entry which is preliminary data.</text>
</comment>
<evidence type="ECO:0000313" key="10">
    <source>
        <dbReference type="EMBL" id="MBF8376907.1"/>
    </source>
</evidence>
<dbReference type="InterPro" id="IPR020058">
    <property type="entry name" value="Glu/Gln-tRNA-synth_Ib_cat-dom"/>
</dbReference>
<comment type="subunit">
    <text evidence="7">Monomer.</text>
</comment>
<protein>
    <recommendedName>
        <fullName evidence="7">Glutamate--tRNA ligase</fullName>
        <ecNumber evidence="7">6.1.1.17</ecNumber>
    </recommendedName>
    <alternativeName>
        <fullName evidence="7">Glutamyl-tRNA synthetase</fullName>
        <shortName evidence="7">GluRS</shortName>
    </alternativeName>
</protein>
<evidence type="ECO:0000256" key="3">
    <source>
        <dbReference type="ARBA" id="ARBA00022741"/>
    </source>
</evidence>
<comment type="function">
    <text evidence="7">Catalyzes the attachment of glutamate to tRNA(Glu) in a two-step reaction: glutamate is first activated by ATP to form Glu-AMP and then transferred to the acceptor end of tRNA(Glu).</text>
</comment>
<keyword evidence="3 7" id="KW-0547">Nucleotide-binding</keyword>
<evidence type="ECO:0000313" key="11">
    <source>
        <dbReference type="Proteomes" id="UP000642910"/>
    </source>
</evidence>
<reference evidence="10 11" key="1">
    <citation type="submission" date="2020-11" db="EMBL/GenBank/DDBJ databases">
        <title>Genomic insight of Alicyclobacillus mali FL 18 reveals a new arsenic-resistant strain, with potential in environmental biotechnology.</title>
        <authorList>
            <person name="Fiorentino G."/>
            <person name="Gallo G."/>
            <person name="Aulitto M."/>
        </authorList>
    </citation>
    <scope>NUCLEOTIDE SEQUENCE [LARGE SCALE GENOMIC DNA]</scope>
    <source>
        <strain evidence="10 11">FL 18</strain>
    </source>
</reference>
<evidence type="ECO:0000256" key="4">
    <source>
        <dbReference type="ARBA" id="ARBA00022840"/>
    </source>
</evidence>
<dbReference type="EMBL" id="JADPKZ010000029">
    <property type="protein sequence ID" value="MBF8376907.1"/>
    <property type="molecule type" value="Genomic_DNA"/>
</dbReference>
<evidence type="ECO:0000256" key="1">
    <source>
        <dbReference type="ARBA" id="ARBA00007894"/>
    </source>
</evidence>
<comment type="similarity">
    <text evidence="1 7">Belongs to the class-I aminoacyl-tRNA synthetase family. Glutamate--tRNA ligase type 1 subfamily.</text>
</comment>
<dbReference type="PANTHER" id="PTHR43311">
    <property type="entry name" value="GLUTAMATE--TRNA LIGASE"/>
    <property type="match status" value="1"/>
</dbReference>
<comment type="caution">
    <text evidence="7">Lacks conserved residue(s) required for the propagation of feature annotation.</text>
</comment>
<sequence length="494" mass="55354">MTVRVRFAPSPTGHLHIGGVRTALFNFLYARHTGGQFILRLEDTDVERNIPGAERAFAEAFRWLGLAWDEGFDVGGPYGPYRCSERTSVYRSHAEKLLESGMAYACFCLQGETGEVRPEEDDDDGPSAGASGCAGSCLSLDPAEAWKRMKASEPHAIRFRAPSGPPVVVRDIVRGEIAFEREDLRDFVIIKRDGMPTYNFQVAVDDHLMAITHVIRGEEHLSNTPRQLLIYEAFGWKPPQFAHLPIVLDESRKKLSKRDPNVLPVSAYREQGYVPQAIVNFLALLGWSPGDEEEIFDLDELCARFDLDRVGRAGAVFDVAKFRWMANQYFRALDPKEAVRLIREQALHLDYQFPPYVDDEWLERAVALVEDGLACARDFFSAARVWLEPEVAYDEEARALLATEGALRVVQAYLSATEQDPAWDEVTNRARLQAVGRSLGVKGRDLFMPVRAALTGHTHGPDLQKSMALLPKEMAVARMRCALALAQAPEHQGR</sequence>
<dbReference type="InterPro" id="IPR033910">
    <property type="entry name" value="GluRS_core"/>
</dbReference>
<feature type="short sequence motif" description="'HIGH' region" evidence="7">
    <location>
        <begin position="9"/>
        <end position="19"/>
    </location>
</feature>
<dbReference type="NCBIfam" id="TIGR00464">
    <property type="entry name" value="gltX_bact"/>
    <property type="match status" value="1"/>
</dbReference>
<dbReference type="SUPFAM" id="SSF48163">
    <property type="entry name" value="An anticodon-binding domain of class I aminoacyl-tRNA synthetases"/>
    <property type="match status" value="1"/>
</dbReference>
<evidence type="ECO:0000256" key="7">
    <source>
        <dbReference type="HAMAP-Rule" id="MF_00022"/>
    </source>
</evidence>
<dbReference type="InterPro" id="IPR001412">
    <property type="entry name" value="aa-tRNA-synth_I_CS"/>
</dbReference>
<name>A0ABS0F0W6_9BACL</name>
<evidence type="ECO:0000259" key="8">
    <source>
        <dbReference type="Pfam" id="PF00749"/>
    </source>
</evidence>
<proteinExistence type="inferred from homology"/>
<feature type="short sequence motif" description="'KMSKS' region" evidence="7">
    <location>
        <begin position="254"/>
        <end position="258"/>
    </location>
</feature>
<dbReference type="GO" id="GO:0004818">
    <property type="term" value="F:glutamate-tRNA ligase activity"/>
    <property type="evidence" value="ECO:0007669"/>
    <property type="project" value="UniProtKB-EC"/>
</dbReference>
<dbReference type="InterPro" id="IPR045462">
    <property type="entry name" value="aa-tRNA-synth_I_cd-bd"/>
</dbReference>
<keyword evidence="2 7" id="KW-0436">Ligase</keyword>
<dbReference type="RefSeq" id="WP_195867110.1">
    <property type="nucleotide sequence ID" value="NZ_JADPKZ010000029.1"/>
</dbReference>
<dbReference type="Proteomes" id="UP000642910">
    <property type="component" value="Unassembled WGS sequence"/>
</dbReference>
<dbReference type="InterPro" id="IPR000924">
    <property type="entry name" value="Glu/Gln-tRNA-synth"/>
</dbReference>
<keyword evidence="7" id="KW-0963">Cytoplasm</keyword>
<dbReference type="Pfam" id="PF19269">
    <property type="entry name" value="Anticodon_2"/>
    <property type="match status" value="1"/>
</dbReference>
<keyword evidence="4 7" id="KW-0067">ATP-binding</keyword>
<comment type="subcellular location">
    <subcellularLocation>
        <location evidence="7">Cytoplasm</location>
    </subcellularLocation>
</comment>
<dbReference type="InterPro" id="IPR004527">
    <property type="entry name" value="Glu-tRNA-ligase_bac/mito"/>
</dbReference>
<evidence type="ECO:0000256" key="6">
    <source>
        <dbReference type="ARBA" id="ARBA00023146"/>
    </source>
</evidence>
<gene>
    <name evidence="7" type="primary">gltX</name>
    <name evidence="10" type="ORF">IW967_03335</name>
</gene>
<dbReference type="HAMAP" id="MF_00022">
    <property type="entry name" value="Glu_tRNA_synth_type1"/>
    <property type="match status" value="1"/>
</dbReference>
<feature type="binding site" evidence="7">
    <location>
        <position position="257"/>
    </location>
    <ligand>
        <name>ATP</name>
        <dbReference type="ChEBI" id="CHEBI:30616"/>
    </ligand>
</feature>
<dbReference type="PRINTS" id="PR00987">
    <property type="entry name" value="TRNASYNTHGLU"/>
</dbReference>
<dbReference type="InterPro" id="IPR020751">
    <property type="entry name" value="aa-tRNA-synth_I_codon-bd_sub2"/>
</dbReference>
<dbReference type="InterPro" id="IPR014729">
    <property type="entry name" value="Rossmann-like_a/b/a_fold"/>
</dbReference>
<dbReference type="EC" id="6.1.1.17" evidence="7"/>
<dbReference type="PANTHER" id="PTHR43311:SF2">
    <property type="entry name" value="GLUTAMATE--TRNA LIGASE, MITOCHONDRIAL-RELATED"/>
    <property type="match status" value="1"/>
</dbReference>
<dbReference type="InterPro" id="IPR008925">
    <property type="entry name" value="aa_tRNA-synth_I_cd-bd_sf"/>
</dbReference>
<accession>A0ABS0F0W6</accession>
<evidence type="ECO:0000256" key="2">
    <source>
        <dbReference type="ARBA" id="ARBA00022598"/>
    </source>
</evidence>
<dbReference type="Gene3D" id="1.10.10.350">
    <property type="match status" value="1"/>
</dbReference>
<feature type="domain" description="Glutamyl/glutaminyl-tRNA synthetase class Ib catalytic" evidence="8">
    <location>
        <begin position="3"/>
        <end position="324"/>
    </location>
</feature>
<dbReference type="CDD" id="cd00808">
    <property type="entry name" value="GluRS_core"/>
    <property type="match status" value="1"/>
</dbReference>
<dbReference type="PROSITE" id="PS00178">
    <property type="entry name" value="AA_TRNA_LIGASE_I"/>
    <property type="match status" value="1"/>
</dbReference>
<organism evidence="10 11">
    <name type="scientific">Alicyclobacillus mali</name>
    <name type="common">ex Roth et al. 2021</name>
    <dbReference type="NCBI Taxonomy" id="1123961"/>
    <lineage>
        <taxon>Bacteria</taxon>
        <taxon>Bacillati</taxon>
        <taxon>Bacillota</taxon>
        <taxon>Bacilli</taxon>
        <taxon>Bacillales</taxon>
        <taxon>Alicyclobacillaceae</taxon>
        <taxon>Alicyclobacillus</taxon>
    </lineage>
</organism>
<evidence type="ECO:0000256" key="5">
    <source>
        <dbReference type="ARBA" id="ARBA00022917"/>
    </source>
</evidence>
<dbReference type="Gene3D" id="3.40.50.620">
    <property type="entry name" value="HUPs"/>
    <property type="match status" value="1"/>
</dbReference>
<dbReference type="SUPFAM" id="SSF52374">
    <property type="entry name" value="Nucleotidylyl transferase"/>
    <property type="match status" value="1"/>
</dbReference>
<feature type="domain" description="Aminoacyl-tRNA synthetase class I anticodon-binding" evidence="9">
    <location>
        <begin position="355"/>
        <end position="483"/>
    </location>
</feature>
<keyword evidence="6 7" id="KW-0030">Aminoacyl-tRNA synthetase</keyword>